<feature type="transmembrane region" description="Helical" evidence="2">
    <location>
        <begin position="159"/>
        <end position="178"/>
    </location>
</feature>
<evidence type="ECO:0000256" key="1">
    <source>
        <dbReference type="SAM" id="MobiDB-lite"/>
    </source>
</evidence>
<dbReference type="Gene3D" id="3.90.550.10">
    <property type="entry name" value="Spore Coat Polysaccharide Biosynthesis Protein SpsA, Chain A"/>
    <property type="match status" value="1"/>
</dbReference>
<name>A0ABQ7GFC5_DUNSA</name>
<dbReference type="Proteomes" id="UP000815325">
    <property type="component" value="Unassembled WGS sequence"/>
</dbReference>
<proteinExistence type="predicted"/>
<reference evidence="3" key="1">
    <citation type="submission" date="2017-08" db="EMBL/GenBank/DDBJ databases">
        <authorList>
            <person name="Polle J.E."/>
            <person name="Barry K."/>
            <person name="Cushman J."/>
            <person name="Schmutz J."/>
            <person name="Tran D."/>
            <person name="Hathwaick L.T."/>
            <person name="Yim W.C."/>
            <person name="Jenkins J."/>
            <person name="Mckie-Krisberg Z.M."/>
            <person name="Prochnik S."/>
            <person name="Lindquist E."/>
            <person name="Dockter R.B."/>
            <person name="Adam C."/>
            <person name="Molina H."/>
            <person name="Bunkerborg J."/>
            <person name="Jin E."/>
            <person name="Buchheim M."/>
            <person name="Magnuson J."/>
        </authorList>
    </citation>
    <scope>NUCLEOTIDE SEQUENCE</scope>
    <source>
        <strain evidence="3">CCAP 19/18</strain>
    </source>
</reference>
<evidence type="ECO:0000256" key="2">
    <source>
        <dbReference type="SAM" id="Phobius"/>
    </source>
</evidence>
<dbReference type="EMBL" id="MU069820">
    <property type="protein sequence ID" value="KAF5833269.1"/>
    <property type="molecule type" value="Genomic_DNA"/>
</dbReference>
<protein>
    <recommendedName>
        <fullName evidence="5">Encoded protein</fullName>
    </recommendedName>
</protein>
<accession>A0ABQ7GFC5</accession>
<organism evidence="3 4">
    <name type="scientific">Dunaliella salina</name>
    <name type="common">Green alga</name>
    <name type="synonym">Protococcus salinus</name>
    <dbReference type="NCBI Taxonomy" id="3046"/>
    <lineage>
        <taxon>Eukaryota</taxon>
        <taxon>Viridiplantae</taxon>
        <taxon>Chlorophyta</taxon>
        <taxon>core chlorophytes</taxon>
        <taxon>Chlorophyceae</taxon>
        <taxon>CS clade</taxon>
        <taxon>Chlamydomonadales</taxon>
        <taxon>Dunaliellaceae</taxon>
        <taxon>Dunaliella</taxon>
    </lineage>
</organism>
<evidence type="ECO:0000313" key="4">
    <source>
        <dbReference type="Proteomes" id="UP000815325"/>
    </source>
</evidence>
<comment type="caution">
    <text evidence="3">The sequence shown here is derived from an EMBL/GenBank/DDBJ whole genome shotgun (WGS) entry which is preliminary data.</text>
</comment>
<keyword evidence="2" id="KW-0812">Transmembrane</keyword>
<feature type="compositionally biased region" description="Gly residues" evidence="1">
    <location>
        <begin position="88"/>
        <end position="97"/>
    </location>
</feature>
<keyword evidence="2" id="KW-0472">Membrane</keyword>
<dbReference type="InterPro" id="IPR029044">
    <property type="entry name" value="Nucleotide-diphossugar_trans"/>
</dbReference>
<keyword evidence="4" id="KW-1185">Reference proteome</keyword>
<feature type="region of interest" description="Disordered" evidence="1">
    <location>
        <begin position="74"/>
        <end position="110"/>
    </location>
</feature>
<sequence length="183" mass="19655">MNYIKQLDALLQREPLTLYRLTPAANIPQRGSANKTSGYMLTRHLSDLIIQDVAVLAANELPITHTRWVESCGATVGDKPAQPEGEQGEGQGAAGEGKNGKPQNEGTRPVVEVSPLVSYAGEHMDELNIEGRNFPEAYDLDLQGYGPRPGRTLVTPPPVLLGPFALAFLGLSALKALAKMQAQ</sequence>
<keyword evidence="2" id="KW-1133">Transmembrane helix</keyword>
<evidence type="ECO:0008006" key="5">
    <source>
        <dbReference type="Google" id="ProtNLM"/>
    </source>
</evidence>
<evidence type="ECO:0000313" key="3">
    <source>
        <dbReference type="EMBL" id="KAF5833269.1"/>
    </source>
</evidence>
<gene>
    <name evidence="3" type="ORF">DUNSADRAFT_10469</name>
</gene>